<feature type="compositionally biased region" description="Acidic residues" evidence="1">
    <location>
        <begin position="440"/>
        <end position="449"/>
    </location>
</feature>
<evidence type="ECO:0000313" key="3">
    <source>
        <dbReference type="EMBL" id="KAG9976968.1"/>
    </source>
</evidence>
<dbReference type="EMBL" id="JAHFXS010001531">
    <property type="protein sequence ID" value="KAG9976968.1"/>
    <property type="molecule type" value="Genomic_DNA"/>
</dbReference>
<accession>A0A9P8JT46</accession>
<gene>
    <name evidence="3" type="ORF">KCU98_g10372</name>
</gene>
<dbReference type="AlphaFoldDB" id="A0A9P8JT46"/>
<feature type="non-terminal residue" evidence="3">
    <location>
        <position position="1"/>
    </location>
</feature>
<sequence>MTEQRVPAWKRLGLSLTNAKDTAPLPASPATSTKRSRDDADTPKGSKKQRLDQTQNGANVSSPAPKQLQSSSVAPISSPMPSRLRASPEKSILATPNSKQGHRKSVVFSNDTKKQDGDSAQTYFQAWANDELDYYAQKAAAYDAAEAAKAAEKNKIEESTKSVSIQPEATQEADLTSKTANKESKSAAKEEKKKAKKEKKEKKKEDQATEADEETTNKDDTPQTTSETETTAVKKVKVRTPKDNTNKPVPDYVRYLEQYHNDRPSWKFNKSKQNDLLKNIWNIYRVPPSCNEALVEYLDGLQGVAARQRLRQAAQSANIDIVSFIRSEIPEVKDKPMETAEARKAAYDTALERQKEILRKNGIDPEPEKTKIIQEQKDYDERVQVVWNTMNKGEPQPLARAAPAVKEEPKVETARSMRKKRKSRTDVSSSESSDSSSSDSDSDSGDSSDDSSSSDSESENEKPAAKKAKIAKLEAELADAKIAKLEAELAKAKAEATKVKNPKGTKAKTAKGKKAKAESSSSDSESSDSDSDSSSSSIDSSESESSSEGSSSDSDSD</sequence>
<organism evidence="3 4">
    <name type="scientific">Aureobasidium melanogenum</name>
    <name type="common">Aureobasidium pullulans var. melanogenum</name>
    <dbReference type="NCBI Taxonomy" id="46634"/>
    <lineage>
        <taxon>Eukaryota</taxon>
        <taxon>Fungi</taxon>
        <taxon>Dikarya</taxon>
        <taxon>Ascomycota</taxon>
        <taxon>Pezizomycotina</taxon>
        <taxon>Dothideomycetes</taxon>
        <taxon>Dothideomycetidae</taxon>
        <taxon>Dothideales</taxon>
        <taxon>Saccotheciaceae</taxon>
        <taxon>Aureobasidium</taxon>
    </lineage>
</organism>
<dbReference type="Proteomes" id="UP000729357">
    <property type="component" value="Unassembled WGS sequence"/>
</dbReference>
<feature type="compositionally biased region" description="Basic and acidic residues" evidence="1">
    <location>
        <begin position="489"/>
        <end position="498"/>
    </location>
</feature>
<feature type="compositionally biased region" description="Polar residues" evidence="1">
    <location>
        <begin position="52"/>
        <end position="75"/>
    </location>
</feature>
<feature type="domain" description="WKF" evidence="2">
    <location>
        <begin position="254"/>
        <end position="316"/>
    </location>
</feature>
<reference evidence="3" key="1">
    <citation type="journal article" date="2021" name="J Fungi (Basel)">
        <title>Virulence traits and population genomics of the black yeast Aureobasidium melanogenum.</title>
        <authorList>
            <person name="Cernosa A."/>
            <person name="Sun X."/>
            <person name="Gostincar C."/>
            <person name="Fang C."/>
            <person name="Gunde-Cimerman N."/>
            <person name="Song Z."/>
        </authorList>
    </citation>
    <scope>NUCLEOTIDE SEQUENCE</scope>
    <source>
        <strain evidence="3">EXF-9298</strain>
    </source>
</reference>
<name>A0A9P8JT46_AURME</name>
<feature type="compositionally biased region" description="Low complexity" evidence="1">
    <location>
        <begin position="222"/>
        <end position="233"/>
    </location>
</feature>
<feature type="region of interest" description="Disordered" evidence="1">
    <location>
        <begin position="391"/>
        <end position="468"/>
    </location>
</feature>
<evidence type="ECO:0000313" key="4">
    <source>
        <dbReference type="Proteomes" id="UP000729357"/>
    </source>
</evidence>
<feature type="compositionally biased region" description="Basic residues" evidence="1">
    <location>
        <begin position="500"/>
        <end position="514"/>
    </location>
</feature>
<dbReference type="Pfam" id="PF10180">
    <property type="entry name" value="WKF"/>
    <property type="match status" value="1"/>
</dbReference>
<feature type="region of interest" description="Disordered" evidence="1">
    <location>
        <begin position="15"/>
        <end position="118"/>
    </location>
</feature>
<evidence type="ECO:0000256" key="1">
    <source>
        <dbReference type="SAM" id="MobiDB-lite"/>
    </source>
</evidence>
<dbReference type="PANTHER" id="PTHR22306:SF2">
    <property type="entry name" value="CHROMOSOME 7 OPEN READING FRAME 50"/>
    <property type="match status" value="1"/>
</dbReference>
<dbReference type="PANTHER" id="PTHR22306">
    <property type="entry name" value="CHROMOSOME 7 OPEN READING FRAME 50"/>
    <property type="match status" value="1"/>
</dbReference>
<dbReference type="InterPro" id="IPR019327">
    <property type="entry name" value="WKF"/>
</dbReference>
<protein>
    <recommendedName>
        <fullName evidence="2">WKF domain-containing protein</fullName>
    </recommendedName>
</protein>
<feature type="compositionally biased region" description="Basic and acidic residues" evidence="1">
    <location>
        <begin position="180"/>
        <end position="193"/>
    </location>
</feature>
<keyword evidence="4" id="KW-1185">Reference proteome</keyword>
<proteinExistence type="predicted"/>
<feature type="compositionally biased region" description="Basic and acidic residues" evidence="1">
    <location>
        <begin position="405"/>
        <end position="415"/>
    </location>
</feature>
<comment type="caution">
    <text evidence="3">The sequence shown here is derived from an EMBL/GenBank/DDBJ whole genome shotgun (WGS) entry which is preliminary data.</text>
</comment>
<reference evidence="3" key="2">
    <citation type="submission" date="2021-08" db="EMBL/GenBank/DDBJ databases">
        <authorList>
            <person name="Gostincar C."/>
            <person name="Sun X."/>
            <person name="Song Z."/>
            <person name="Gunde-Cimerman N."/>
        </authorList>
    </citation>
    <scope>NUCLEOTIDE SEQUENCE</scope>
    <source>
        <strain evidence="3">EXF-9298</strain>
    </source>
</reference>
<evidence type="ECO:0000259" key="2">
    <source>
        <dbReference type="Pfam" id="PF10180"/>
    </source>
</evidence>
<feature type="compositionally biased region" description="Low complexity" evidence="1">
    <location>
        <begin position="428"/>
        <end position="439"/>
    </location>
</feature>
<feature type="compositionally biased region" description="Low complexity" evidence="1">
    <location>
        <begin position="532"/>
        <end position="557"/>
    </location>
</feature>
<feature type="compositionally biased region" description="Basic and acidic residues" evidence="1">
    <location>
        <begin position="35"/>
        <end position="44"/>
    </location>
</feature>
<feature type="region of interest" description="Disordered" evidence="1">
    <location>
        <begin position="489"/>
        <end position="557"/>
    </location>
</feature>
<feature type="region of interest" description="Disordered" evidence="1">
    <location>
        <begin position="143"/>
        <end position="249"/>
    </location>
</feature>
<feature type="compositionally biased region" description="Basic and acidic residues" evidence="1">
    <location>
        <begin position="149"/>
        <end position="160"/>
    </location>
</feature>